<evidence type="ECO:0000313" key="2">
    <source>
        <dbReference type="EMBL" id="QSQ12920.1"/>
    </source>
</evidence>
<keyword evidence="1" id="KW-0812">Transmembrane</keyword>
<reference evidence="2 3" key="1">
    <citation type="submission" date="2021-02" db="EMBL/GenBank/DDBJ databases">
        <title>De Novo genome assembly of isolated myxobacteria.</title>
        <authorList>
            <person name="Stevens D.C."/>
        </authorList>
    </citation>
    <scope>NUCLEOTIDE SEQUENCE [LARGE SCALE GENOMIC DNA]</scope>
    <source>
        <strain evidence="2 3">SCHIC003</strain>
    </source>
</reference>
<keyword evidence="1" id="KW-1133">Transmembrane helix</keyword>
<sequence>MSSVAMLSLWLLLGTSPPPTPTATPEALAVEAVDVAAEAAAASAAAVSDAPEVTGYRDASGSTVSHSRGLLRVTVRRDALRPTHGYWGADVVLNNQGPRPLAVRLSFRPTAGEVPHTIERRVEVGAHQRVVTWLPLPIAWYSGELTIEAPGLDPIVEMIIPDSDRAEPVLVLGTPKSFESAVDIQKSEDSADSLFSARFIDDLGEAPRDLALYAGFRAVVLAGEPSKVPADVWAALDEYVVSGGRLVITRPARGLETYLPLWKAAPSATVPYGLGTVGSCAAQGFECQSLLRETLRRDPSDPVGLVNPVGIQPHMSMGSDMVPLLQSARAPLGRFLLLISAFALLAGPGAWMLAKRRGPLAVLLAVPAVSAVTCLAIIAWSVLVDGFAVHTARYSLTYLDGARSRAATVGLGAWYANLSPEPLRLPASTVMLPPMESAGELADMDWTNGLTVGSGFVPSRTYREWGEVSVVSSRTRLVVKREGDSLHVQNALGAPLEEGFVRMGGKLWRVPALKEGEEGEGAPESEPEEDNVAHALVGRAFEPGIQQRLWGAVQAFRADLGEGEFIARVGGPGPMPSSSMPAELNGAVHLIRGEVRP</sequence>
<protein>
    <recommendedName>
        <fullName evidence="4">DUF4350 domain-containing protein</fullName>
    </recommendedName>
</protein>
<accession>A0ABX7N2H3</accession>
<keyword evidence="3" id="KW-1185">Reference proteome</keyword>
<name>A0ABX7N2H3_9BACT</name>
<dbReference type="EMBL" id="CP071091">
    <property type="protein sequence ID" value="QSQ12920.1"/>
    <property type="molecule type" value="Genomic_DNA"/>
</dbReference>
<feature type="transmembrane region" description="Helical" evidence="1">
    <location>
        <begin position="361"/>
        <end position="383"/>
    </location>
</feature>
<evidence type="ECO:0000313" key="3">
    <source>
        <dbReference type="Proteomes" id="UP000663090"/>
    </source>
</evidence>
<evidence type="ECO:0000256" key="1">
    <source>
        <dbReference type="SAM" id="Phobius"/>
    </source>
</evidence>
<organism evidence="2 3">
    <name type="scientific">Myxococcus landrumensis</name>
    <dbReference type="NCBI Taxonomy" id="2813577"/>
    <lineage>
        <taxon>Bacteria</taxon>
        <taxon>Pseudomonadati</taxon>
        <taxon>Myxococcota</taxon>
        <taxon>Myxococcia</taxon>
        <taxon>Myxococcales</taxon>
        <taxon>Cystobacterineae</taxon>
        <taxon>Myxococcaceae</taxon>
        <taxon>Myxococcus</taxon>
    </lineage>
</organism>
<feature type="transmembrane region" description="Helical" evidence="1">
    <location>
        <begin position="335"/>
        <end position="354"/>
    </location>
</feature>
<dbReference type="Proteomes" id="UP000663090">
    <property type="component" value="Chromosome"/>
</dbReference>
<evidence type="ECO:0008006" key="4">
    <source>
        <dbReference type="Google" id="ProtNLM"/>
    </source>
</evidence>
<gene>
    <name evidence="2" type="ORF">JY572_31915</name>
</gene>
<keyword evidence="1" id="KW-0472">Membrane</keyword>
<dbReference type="RefSeq" id="WP_206714629.1">
    <property type="nucleotide sequence ID" value="NZ_CP071091.1"/>
</dbReference>
<proteinExistence type="predicted"/>